<gene>
    <name evidence="1" type="ORF">IGS67_08585</name>
</gene>
<dbReference type="EMBL" id="JACZDF010000004">
    <property type="protein sequence ID" value="MBD9699544.1"/>
    <property type="molecule type" value="Genomic_DNA"/>
</dbReference>
<dbReference type="Proteomes" id="UP000642107">
    <property type="component" value="Unassembled WGS sequence"/>
</dbReference>
<dbReference type="RefSeq" id="WP_192279723.1">
    <property type="nucleotide sequence ID" value="NZ_JACZDF010000004.1"/>
</dbReference>
<evidence type="ECO:0000313" key="2">
    <source>
        <dbReference type="Proteomes" id="UP000642107"/>
    </source>
</evidence>
<organism evidence="1 2">
    <name type="scientific">Flavimobilis rhizosphaerae</name>
    <dbReference type="NCBI Taxonomy" id="2775421"/>
    <lineage>
        <taxon>Bacteria</taxon>
        <taxon>Bacillati</taxon>
        <taxon>Actinomycetota</taxon>
        <taxon>Actinomycetes</taxon>
        <taxon>Micrococcales</taxon>
        <taxon>Jonesiaceae</taxon>
        <taxon>Flavimobilis</taxon>
    </lineage>
</organism>
<protein>
    <submittedName>
        <fullName evidence="1">Uncharacterized protein</fullName>
    </submittedName>
</protein>
<accession>A0ABR9DQX5</accession>
<evidence type="ECO:0000313" key="1">
    <source>
        <dbReference type="EMBL" id="MBD9699544.1"/>
    </source>
</evidence>
<comment type="caution">
    <text evidence="1">The sequence shown here is derived from an EMBL/GenBank/DDBJ whole genome shotgun (WGS) entry which is preliminary data.</text>
</comment>
<name>A0ABR9DQX5_9MICO</name>
<sequence>MLDQGRFWVTRQGAVLGLSAMSVEHLHAVADLLRAQAMWLHMLAMADLLTGAVEGAVMGEVLTVELGGASIADLDAEEWLATTPLMRAIEHETRRR</sequence>
<proteinExistence type="predicted"/>
<reference evidence="1 2" key="1">
    <citation type="submission" date="2020-09" db="EMBL/GenBank/DDBJ databases">
        <title>Flavimobilis rhizosphaerae sp. nov., isolated from rhizosphere soil of Spartina alterniflora.</title>
        <authorList>
            <person name="Hanqin C."/>
        </authorList>
    </citation>
    <scope>NUCLEOTIDE SEQUENCE [LARGE SCALE GENOMIC DNA]</scope>
    <source>
        <strain evidence="1 2">GY 10621</strain>
    </source>
</reference>
<keyword evidence="2" id="KW-1185">Reference proteome</keyword>